<sequence length="174" mass="19031">MVTLPETLIVGDSAIKDVQRMCGKNTKVLCFPNDMVNNLKERILQIADEYPTVTNIVLHTGSNDVSKQQSEVLKRDFTGLLNTVNSLNAAVFISGPVPGGHGRNLPANCLILCGAQGAKVTTCWDGFRFKTITKQSGFHLICIGLETQLLCVSENSETLVNKFCMKETAYSIFC</sequence>
<organism evidence="1 2">
    <name type="scientific">Maylandia zebra</name>
    <name type="common">zebra mbuna</name>
    <dbReference type="NCBI Taxonomy" id="106582"/>
    <lineage>
        <taxon>Eukaryota</taxon>
        <taxon>Metazoa</taxon>
        <taxon>Chordata</taxon>
        <taxon>Craniata</taxon>
        <taxon>Vertebrata</taxon>
        <taxon>Euteleostomi</taxon>
        <taxon>Actinopterygii</taxon>
        <taxon>Neopterygii</taxon>
        <taxon>Teleostei</taxon>
        <taxon>Neoteleostei</taxon>
        <taxon>Acanthomorphata</taxon>
        <taxon>Ovalentaria</taxon>
        <taxon>Cichlomorphae</taxon>
        <taxon>Cichliformes</taxon>
        <taxon>Cichlidae</taxon>
        <taxon>African cichlids</taxon>
        <taxon>Pseudocrenilabrinae</taxon>
        <taxon>Haplochromini</taxon>
        <taxon>Maylandia</taxon>
        <taxon>Maylandia zebra complex</taxon>
    </lineage>
</organism>
<evidence type="ECO:0000313" key="1">
    <source>
        <dbReference type="Ensembl" id="ENSMZEP00005009503.1"/>
    </source>
</evidence>
<keyword evidence="2" id="KW-1185">Reference proteome</keyword>
<accession>A0A3P9BHY9</accession>
<dbReference type="Ensembl" id="ENSMZET00005009861.1">
    <property type="protein sequence ID" value="ENSMZEP00005009503.1"/>
    <property type="gene ID" value="ENSMZEG00005007205.1"/>
</dbReference>
<reference evidence="1" key="2">
    <citation type="submission" date="2025-08" db="UniProtKB">
        <authorList>
            <consortium name="Ensembl"/>
        </authorList>
    </citation>
    <scope>IDENTIFICATION</scope>
</reference>
<dbReference type="SUPFAM" id="SSF52266">
    <property type="entry name" value="SGNH hydrolase"/>
    <property type="match status" value="1"/>
</dbReference>
<dbReference type="Gene3D" id="3.40.50.12700">
    <property type="match status" value="1"/>
</dbReference>
<evidence type="ECO:0000313" key="2">
    <source>
        <dbReference type="Proteomes" id="UP000265160"/>
    </source>
</evidence>
<dbReference type="AlphaFoldDB" id="A0A3P9BHY9"/>
<dbReference type="GeneTree" id="ENSGT01050000245001"/>
<evidence type="ECO:0008006" key="3">
    <source>
        <dbReference type="Google" id="ProtNLM"/>
    </source>
</evidence>
<protein>
    <recommendedName>
        <fullName evidence="3">SGNH hydrolase-type esterase domain-containing protein</fullName>
    </recommendedName>
</protein>
<reference evidence="1 2" key="1">
    <citation type="journal article" date="2014" name="Nature">
        <title>The genomic substrate for adaptive radiation in African cichlid fish.</title>
        <authorList>
            <person name="Brawand D."/>
            <person name="Wagner C.E."/>
            <person name="Li Y.I."/>
            <person name="Malinsky M."/>
            <person name="Keller I."/>
            <person name="Fan S."/>
            <person name="Simakov O."/>
            <person name="Ng A.Y."/>
            <person name="Lim Z.W."/>
            <person name="Bezault E."/>
            <person name="Turner-Maier J."/>
            <person name="Johnson J."/>
            <person name="Alcazar R."/>
            <person name="Noh H.J."/>
            <person name="Russell P."/>
            <person name="Aken B."/>
            <person name="Alfoldi J."/>
            <person name="Amemiya C."/>
            <person name="Azzouzi N."/>
            <person name="Baroiller J.F."/>
            <person name="Barloy-Hubler F."/>
            <person name="Berlin A."/>
            <person name="Bloomquist R."/>
            <person name="Carleton K.L."/>
            <person name="Conte M.A."/>
            <person name="D'Cotta H."/>
            <person name="Eshel O."/>
            <person name="Gaffney L."/>
            <person name="Galibert F."/>
            <person name="Gante H.F."/>
            <person name="Gnerre S."/>
            <person name="Greuter L."/>
            <person name="Guyon R."/>
            <person name="Haddad N.S."/>
            <person name="Haerty W."/>
            <person name="Harris R.M."/>
            <person name="Hofmann H.A."/>
            <person name="Hourlier T."/>
            <person name="Hulata G."/>
            <person name="Jaffe D.B."/>
            <person name="Lara M."/>
            <person name="Lee A.P."/>
            <person name="MacCallum I."/>
            <person name="Mwaiko S."/>
            <person name="Nikaido M."/>
            <person name="Nishihara H."/>
            <person name="Ozouf-Costaz C."/>
            <person name="Penman D.J."/>
            <person name="Przybylski D."/>
            <person name="Rakotomanga M."/>
            <person name="Renn S.C.P."/>
            <person name="Ribeiro F.J."/>
            <person name="Ron M."/>
            <person name="Salzburger W."/>
            <person name="Sanchez-Pulido L."/>
            <person name="Santos M.E."/>
            <person name="Searle S."/>
            <person name="Sharpe T."/>
            <person name="Swofford R."/>
            <person name="Tan F.J."/>
            <person name="Williams L."/>
            <person name="Young S."/>
            <person name="Yin S."/>
            <person name="Okada N."/>
            <person name="Kocher T.D."/>
            <person name="Miska E.A."/>
            <person name="Lander E.S."/>
            <person name="Venkatesh B."/>
            <person name="Fernald R.D."/>
            <person name="Meyer A."/>
            <person name="Ponting C.P."/>
            <person name="Streelman J.T."/>
            <person name="Lindblad-Toh K."/>
            <person name="Seehausen O."/>
            <person name="Di Palma F."/>
        </authorList>
    </citation>
    <scope>NUCLEOTIDE SEQUENCE</scope>
</reference>
<proteinExistence type="predicted"/>
<dbReference type="Gene3D" id="3.40.50.12690">
    <property type="match status" value="1"/>
</dbReference>
<dbReference type="Proteomes" id="UP000265160">
    <property type="component" value="LG3"/>
</dbReference>
<name>A0A3P9BHY9_9CICH</name>
<reference evidence="1" key="3">
    <citation type="submission" date="2025-09" db="UniProtKB">
        <authorList>
            <consortium name="Ensembl"/>
        </authorList>
    </citation>
    <scope>IDENTIFICATION</scope>
</reference>